<feature type="compositionally biased region" description="Polar residues" evidence="1">
    <location>
        <begin position="10"/>
        <end position="27"/>
    </location>
</feature>
<dbReference type="AlphaFoldDB" id="A0A8C4MWP4"/>
<feature type="compositionally biased region" description="Basic and acidic residues" evidence="1">
    <location>
        <begin position="28"/>
        <end position="46"/>
    </location>
</feature>
<dbReference type="GeneTree" id="ENSGT00530000064266"/>
<reference evidence="2" key="3">
    <citation type="submission" date="2025-09" db="UniProtKB">
        <authorList>
            <consortium name="Ensembl"/>
        </authorList>
    </citation>
    <scope>IDENTIFICATION</scope>
</reference>
<evidence type="ECO:0008006" key="4">
    <source>
        <dbReference type="Google" id="ProtNLM"/>
    </source>
</evidence>
<dbReference type="Pfam" id="PF15315">
    <property type="entry name" value="FRG2"/>
    <property type="match status" value="1"/>
</dbReference>
<evidence type="ECO:0000256" key="1">
    <source>
        <dbReference type="SAM" id="MobiDB-lite"/>
    </source>
</evidence>
<evidence type="ECO:0000313" key="2">
    <source>
        <dbReference type="Ensembl" id="ENSEASP00005031915.1"/>
    </source>
</evidence>
<feature type="region of interest" description="Disordered" evidence="1">
    <location>
        <begin position="78"/>
        <end position="165"/>
    </location>
</feature>
<name>A0A8C4MWP4_EQUAS</name>
<dbReference type="InterPro" id="IPR026245">
    <property type="entry name" value="FRG2"/>
</dbReference>
<dbReference type="Proteomes" id="UP000694387">
    <property type="component" value="Chromosome 26"/>
</dbReference>
<dbReference type="OMA" id="MQHPTDQ"/>
<dbReference type="PANTHER" id="PTHR31883:SF1">
    <property type="entry name" value="PROTEIN FRG2-LIKE-2"/>
    <property type="match status" value="1"/>
</dbReference>
<dbReference type="PRINTS" id="PR02074">
    <property type="entry name" value="PROTEINFRG2"/>
</dbReference>
<feature type="compositionally biased region" description="Basic residues" evidence="1">
    <location>
        <begin position="139"/>
        <end position="154"/>
    </location>
</feature>
<sequence>MESATEVQDPHSSSIPCPTDQPPFQQDSLKERGSEVEEKAFEEKGKTFSSQLRASCIQRRGWTRFPRSLGQEVTQTLTLSTESEGCSNPESFRKRKTRSRDSTRASLQERKMTLENKKPKGPDAGHTSESEEIWDARPRRLLKRSRGRSKRPRSRSPGDLPPPLRKTLVTSLRTMSEAIYQDIVQVQMQQVHSPLTWEELARLAQLRGPLYTLVQTFYAMATQAAYAFPAEGWLVPAPPPGPQGGRLVHLFPQREAAEAVRRPD</sequence>
<proteinExistence type="predicted"/>
<feature type="compositionally biased region" description="Basic and acidic residues" evidence="1">
    <location>
        <begin position="99"/>
        <end position="138"/>
    </location>
</feature>
<dbReference type="Ensembl" id="ENSEAST00005034756.2">
    <property type="protein sequence ID" value="ENSEASP00005031915.1"/>
    <property type="gene ID" value="ENSEASG00005021786.2"/>
</dbReference>
<organism evidence="2 3">
    <name type="scientific">Equus asinus</name>
    <name type="common">Donkey</name>
    <name type="synonym">Equus africanus asinus</name>
    <dbReference type="NCBI Taxonomy" id="9793"/>
    <lineage>
        <taxon>Eukaryota</taxon>
        <taxon>Metazoa</taxon>
        <taxon>Chordata</taxon>
        <taxon>Craniata</taxon>
        <taxon>Vertebrata</taxon>
        <taxon>Euteleostomi</taxon>
        <taxon>Mammalia</taxon>
        <taxon>Eutheria</taxon>
        <taxon>Laurasiatheria</taxon>
        <taxon>Perissodactyla</taxon>
        <taxon>Equidae</taxon>
        <taxon>Equus</taxon>
    </lineage>
</organism>
<feature type="region of interest" description="Disordered" evidence="1">
    <location>
        <begin position="1"/>
        <end position="49"/>
    </location>
</feature>
<accession>A0A8C4MWP4</accession>
<evidence type="ECO:0000313" key="3">
    <source>
        <dbReference type="Proteomes" id="UP000694387"/>
    </source>
</evidence>
<reference evidence="2" key="2">
    <citation type="submission" date="2025-08" db="UniProtKB">
        <authorList>
            <consortium name="Ensembl"/>
        </authorList>
    </citation>
    <scope>IDENTIFICATION</scope>
</reference>
<dbReference type="PANTHER" id="PTHR31883">
    <property type="entry name" value="PROTEIN FRG2-RELATED"/>
    <property type="match status" value="1"/>
</dbReference>
<keyword evidence="3" id="KW-1185">Reference proteome</keyword>
<protein>
    <recommendedName>
        <fullName evidence="4">Protein FRG2-like-2</fullName>
    </recommendedName>
</protein>
<feature type="compositionally biased region" description="Polar residues" evidence="1">
    <location>
        <begin position="78"/>
        <end position="90"/>
    </location>
</feature>
<reference evidence="2 3" key="1">
    <citation type="journal article" date="2020" name="Nat. Commun.">
        <title>Donkey genomes provide new insights into domestication and selection for coat color.</title>
        <authorList>
            <person name="Wang"/>
            <person name="C."/>
            <person name="Li"/>
            <person name="H."/>
            <person name="Guo"/>
            <person name="Y."/>
            <person name="Huang"/>
            <person name="J."/>
            <person name="Sun"/>
            <person name="Y."/>
            <person name="Min"/>
            <person name="J."/>
            <person name="Wang"/>
            <person name="J."/>
            <person name="Fang"/>
            <person name="X."/>
            <person name="Zhao"/>
            <person name="Z."/>
            <person name="Wang"/>
            <person name="S."/>
            <person name="Zhang"/>
            <person name="Y."/>
            <person name="Liu"/>
            <person name="Q."/>
            <person name="Jiang"/>
            <person name="Q."/>
            <person name="Wang"/>
            <person name="X."/>
            <person name="Guo"/>
            <person name="Y."/>
            <person name="Yang"/>
            <person name="C."/>
            <person name="Wang"/>
            <person name="Y."/>
            <person name="Tian"/>
            <person name="F."/>
            <person name="Zhuang"/>
            <person name="G."/>
            <person name="Fan"/>
            <person name="Y."/>
            <person name="Gao"/>
            <person name="Q."/>
            <person name="Li"/>
            <person name="Y."/>
            <person name="Ju"/>
            <person name="Z."/>
            <person name="Li"/>
            <person name="J."/>
            <person name="Li"/>
            <person name="R."/>
            <person name="Hou"/>
            <person name="M."/>
            <person name="Yang"/>
            <person name="G."/>
            <person name="Liu"/>
            <person name="G."/>
            <person name="Liu"/>
            <person name="W."/>
            <person name="Guo"/>
            <person name="J."/>
            <person name="Pan"/>
            <person name="S."/>
            <person name="Fan"/>
            <person name="G."/>
            <person name="Zhang"/>
            <person name="W."/>
            <person name="Zhang"/>
            <person name="R."/>
            <person name="Yu"/>
            <person name="J."/>
            <person name="Zhang"/>
            <person name="X."/>
            <person name="Yin"/>
            <person name="Q."/>
            <person name="Ji"/>
            <person name="C."/>
            <person name="Jin"/>
            <person name="Y."/>
            <person name="Yue"/>
            <person name="G."/>
            <person name="Liu"/>
            <person name="M."/>
            <person name="Xu"/>
            <person name="J."/>
            <person name="Liu"/>
            <person name="S."/>
            <person name="Jordana"/>
            <person name="J."/>
            <person name="Noce"/>
            <person name="A."/>
            <person name="Amills"/>
            <person name="M."/>
            <person name="Wu"/>
            <person name="D.D."/>
            <person name="Li"/>
            <person name="S."/>
            <person name="Zhou"/>
            <person name="X. and Zhong"/>
            <person name="J."/>
        </authorList>
    </citation>
    <scope>NUCLEOTIDE SEQUENCE [LARGE SCALE GENOMIC DNA]</scope>
</reference>